<dbReference type="Pfam" id="PF00672">
    <property type="entry name" value="HAMP"/>
    <property type="match status" value="1"/>
</dbReference>
<reference evidence="13 14" key="1">
    <citation type="journal article" date="2019" name="Nat. Microbiol.">
        <title>Mediterranean grassland soil C-N compound turnover is dependent on rainfall and depth, and is mediated by genomically divergent microorganisms.</title>
        <authorList>
            <person name="Diamond S."/>
            <person name="Andeer P.F."/>
            <person name="Li Z."/>
            <person name="Crits-Christoph A."/>
            <person name="Burstein D."/>
            <person name="Anantharaman K."/>
            <person name="Lane K.R."/>
            <person name="Thomas B.C."/>
            <person name="Pan C."/>
            <person name="Northen T.R."/>
            <person name="Banfield J.F."/>
        </authorList>
    </citation>
    <scope>NUCLEOTIDE SEQUENCE [LARGE SCALE GENOMIC DNA]</scope>
    <source>
        <strain evidence="13">WS_3</strain>
    </source>
</reference>
<dbReference type="Pfam" id="PF00512">
    <property type="entry name" value="HisKA"/>
    <property type="match status" value="1"/>
</dbReference>
<dbReference type="SUPFAM" id="SSF55874">
    <property type="entry name" value="ATPase domain of HSP90 chaperone/DNA topoisomerase II/histidine kinase"/>
    <property type="match status" value="1"/>
</dbReference>
<dbReference type="PROSITE" id="PS50885">
    <property type="entry name" value="HAMP"/>
    <property type="match status" value="1"/>
</dbReference>
<dbReference type="InterPro" id="IPR036097">
    <property type="entry name" value="HisK_dim/P_sf"/>
</dbReference>
<dbReference type="InterPro" id="IPR004358">
    <property type="entry name" value="Sig_transdc_His_kin-like_C"/>
</dbReference>
<dbReference type="CDD" id="cd00082">
    <property type="entry name" value="HisKA"/>
    <property type="match status" value="1"/>
</dbReference>
<feature type="domain" description="Histidine kinase" evidence="11">
    <location>
        <begin position="292"/>
        <end position="498"/>
    </location>
</feature>
<dbReference type="AlphaFoldDB" id="A0A538SK35"/>
<keyword evidence="7" id="KW-0547">Nucleotide-binding</keyword>
<keyword evidence="4" id="KW-1003">Cell membrane</keyword>
<name>A0A538SK35_UNCEI</name>
<evidence type="ECO:0000313" key="14">
    <source>
        <dbReference type="Proteomes" id="UP000320184"/>
    </source>
</evidence>
<dbReference type="GO" id="GO:0005886">
    <property type="term" value="C:plasma membrane"/>
    <property type="evidence" value="ECO:0007669"/>
    <property type="project" value="UniProtKB-SubCell"/>
</dbReference>
<protein>
    <recommendedName>
        <fullName evidence="3">histidine kinase</fullName>
        <ecNumber evidence="3">2.7.13.3</ecNumber>
    </recommendedName>
</protein>
<comment type="subcellular location">
    <subcellularLocation>
        <location evidence="2">Cell membrane</location>
        <topology evidence="2">Multi-pass membrane protein</topology>
    </subcellularLocation>
</comment>
<feature type="transmembrane region" description="Helical" evidence="10">
    <location>
        <begin position="198"/>
        <end position="222"/>
    </location>
</feature>
<evidence type="ECO:0000256" key="8">
    <source>
        <dbReference type="ARBA" id="ARBA00022777"/>
    </source>
</evidence>
<proteinExistence type="predicted"/>
<dbReference type="InterPro" id="IPR005467">
    <property type="entry name" value="His_kinase_dom"/>
</dbReference>
<keyword evidence="6" id="KW-0808">Transferase</keyword>
<dbReference type="SMART" id="SM00387">
    <property type="entry name" value="HATPase_c"/>
    <property type="match status" value="1"/>
</dbReference>
<dbReference type="CDD" id="cd00075">
    <property type="entry name" value="HATPase"/>
    <property type="match status" value="1"/>
</dbReference>
<keyword evidence="10" id="KW-0812">Transmembrane</keyword>
<accession>A0A538SK35</accession>
<evidence type="ECO:0000259" key="11">
    <source>
        <dbReference type="PROSITE" id="PS50109"/>
    </source>
</evidence>
<keyword evidence="8" id="KW-0418">Kinase</keyword>
<dbReference type="EC" id="2.7.13.3" evidence="3"/>
<keyword evidence="10" id="KW-0472">Membrane</keyword>
<dbReference type="InterPro" id="IPR003660">
    <property type="entry name" value="HAMP_dom"/>
</dbReference>
<sequence>MTLRARLILALLVVALVPTLVFTAFTLDQLNRAIDRWYRPGVERALGSALEVTKAAVTRLEATAAMGANDWARTWDSLPAGPRPDQVRASLRAAGLDFIQIYRRSGERWMRVEQIVPQGVIVAQGAELGDEIAGALESDRIIRSARGALGGVALTGRGEAVVAGFWVPPDFFSQTESVGRGMTYYRQLAVTVDVQRRVLGLVVAGVCLGLVALAVVLATGLAREMSRPISELSGAIERVAAGDLSTRVTPRGAFELRSLGASFNAMTGRLESAREALQQAEREAAWRDVARKLAHEFKNILTPMQLSLQLLECQVEAVPEAERAEAEKSLEALMREVEGLKHLSEQFSQYARLPEPRFERLDLAEVVRAAAGFVPGANLRLSPSGEGPLVRGDRLLLSRAIHNLLLNACEASPPDRPVEVCTSVAGREARVEILDRGPGLPEALRQRLFEPYVSTKKRGSGLGLSLVRDIARQHGGQATLEDRPDGGARARFSLPLAAGERATLTSGSGAGA</sequence>
<dbReference type="Proteomes" id="UP000320184">
    <property type="component" value="Unassembled WGS sequence"/>
</dbReference>
<dbReference type="PRINTS" id="PR00344">
    <property type="entry name" value="BCTRLSENSOR"/>
</dbReference>
<dbReference type="PROSITE" id="PS50109">
    <property type="entry name" value="HIS_KIN"/>
    <property type="match status" value="1"/>
</dbReference>
<gene>
    <name evidence="13" type="ORF">E6K73_04975</name>
</gene>
<dbReference type="Gene3D" id="1.10.287.130">
    <property type="match status" value="1"/>
</dbReference>
<keyword evidence="10" id="KW-1133">Transmembrane helix</keyword>
<dbReference type="InterPro" id="IPR003661">
    <property type="entry name" value="HisK_dim/P_dom"/>
</dbReference>
<dbReference type="InterPro" id="IPR036890">
    <property type="entry name" value="HATPase_C_sf"/>
</dbReference>
<evidence type="ECO:0000256" key="7">
    <source>
        <dbReference type="ARBA" id="ARBA00022741"/>
    </source>
</evidence>
<evidence type="ECO:0000256" key="3">
    <source>
        <dbReference type="ARBA" id="ARBA00012438"/>
    </source>
</evidence>
<comment type="catalytic activity">
    <reaction evidence="1">
        <text>ATP + protein L-histidine = ADP + protein N-phospho-L-histidine.</text>
        <dbReference type="EC" id="2.7.13.3"/>
    </reaction>
</comment>
<keyword evidence="5" id="KW-0597">Phosphoprotein</keyword>
<dbReference type="EMBL" id="VBOT01000055">
    <property type="protein sequence ID" value="TMQ51740.1"/>
    <property type="molecule type" value="Genomic_DNA"/>
</dbReference>
<evidence type="ECO:0000259" key="12">
    <source>
        <dbReference type="PROSITE" id="PS50885"/>
    </source>
</evidence>
<dbReference type="PANTHER" id="PTHR44936:SF10">
    <property type="entry name" value="SENSOR PROTEIN RSTB"/>
    <property type="match status" value="1"/>
</dbReference>
<evidence type="ECO:0000256" key="5">
    <source>
        <dbReference type="ARBA" id="ARBA00022553"/>
    </source>
</evidence>
<dbReference type="Gene3D" id="3.30.565.10">
    <property type="entry name" value="Histidine kinase-like ATPase, C-terminal domain"/>
    <property type="match status" value="1"/>
</dbReference>
<comment type="caution">
    <text evidence="13">The sequence shown here is derived from an EMBL/GenBank/DDBJ whole genome shotgun (WGS) entry which is preliminary data.</text>
</comment>
<dbReference type="GO" id="GO:0005524">
    <property type="term" value="F:ATP binding"/>
    <property type="evidence" value="ECO:0007669"/>
    <property type="project" value="UniProtKB-KW"/>
</dbReference>
<dbReference type="Pfam" id="PF02518">
    <property type="entry name" value="HATPase_c"/>
    <property type="match status" value="1"/>
</dbReference>
<dbReference type="InterPro" id="IPR003594">
    <property type="entry name" value="HATPase_dom"/>
</dbReference>
<evidence type="ECO:0000313" key="13">
    <source>
        <dbReference type="EMBL" id="TMQ51740.1"/>
    </source>
</evidence>
<feature type="domain" description="HAMP" evidence="12">
    <location>
        <begin position="223"/>
        <end position="275"/>
    </location>
</feature>
<evidence type="ECO:0000256" key="6">
    <source>
        <dbReference type="ARBA" id="ARBA00022679"/>
    </source>
</evidence>
<evidence type="ECO:0000256" key="1">
    <source>
        <dbReference type="ARBA" id="ARBA00000085"/>
    </source>
</evidence>
<dbReference type="SUPFAM" id="SSF47384">
    <property type="entry name" value="Homodimeric domain of signal transducing histidine kinase"/>
    <property type="match status" value="1"/>
</dbReference>
<dbReference type="CDD" id="cd06225">
    <property type="entry name" value="HAMP"/>
    <property type="match status" value="1"/>
</dbReference>
<evidence type="ECO:0000256" key="10">
    <source>
        <dbReference type="SAM" id="Phobius"/>
    </source>
</evidence>
<dbReference type="InterPro" id="IPR050980">
    <property type="entry name" value="2C_sensor_his_kinase"/>
</dbReference>
<evidence type="ECO:0000256" key="9">
    <source>
        <dbReference type="ARBA" id="ARBA00022840"/>
    </source>
</evidence>
<organism evidence="13 14">
    <name type="scientific">Eiseniibacteriota bacterium</name>
    <dbReference type="NCBI Taxonomy" id="2212470"/>
    <lineage>
        <taxon>Bacteria</taxon>
        <taxon>Candidatus Eiseniibacteriota</taxon>
    </lineage>
</organism>
<evidence type="ECO:0000256" key="2">
    <source>
        <dbReference type="ARBA" id="ARBA00004651"/>
    </source>
</evidence>
<dbReference type="SMART" id="SM00304">
    <property type="entry name" value="HAMP"/>
    <property type="match status" value="1"/>
</dbReference>
<dbReference type="GO" id="GO:0000155">
    <property type="term" value="F:phosphorelay sensor kinase activity"/>
    <property type="evidence" value="ECO:0007669"/>
    <property type="project" value="InterPro"/>
</dbReference>
<dbReference type="SUPFAM" id="SSF158472">
    <property type="entry name" value="HAMP domain-like"/>
    <property type="match status" value="1"/>
</dbReference>
<keyword evidence="9" id="KW-0067">ATP-binding</keyword>
<evidence type="ECO:0000256" key="4">
    <source>
        <dbReference type="ARBA" id="ARBA00022475"/>
    </source>
</evidence>
<dbReference type="SMART" id="SM00388">
    <property type="entry name" value="HisKA"/>
    <property type="match status" value="1"/>
</dbReference>
<dbReference type="PANTHER" id="PTHR44936">
    <property type="entry name" value="SENSOR PROTEIN CREC"/>
    <property type="match status" value="1"/>
</dbReference>
<dbReference type="Gene3D" id="6.10.340.10">
    <property type="match status" value="1"/>
</dbReference>